<gene>
    <name evidence="3" type="ORF">EV698_0103</name>
</gene>
<dbReference type="GO" id="GO:0008239">
    <property type="term" value="F:dipeptidyl-peptidase activity"/>
    <property type="evidence" value="ECO:0007669"/>
    <property type="project" value="InterPro"/>
</dbReference>
<organism evidence="3 4">
    <name type="scientific">Spiribacter vilamensis</name>
    <dbReference type="NCBI Taxonomy" id="531306"/>
    <lineage>
        <taxon>Bacteria</taxon>
        <taxon>Pseudomonadati</taxon>
        <taxon>Pseudomonadota</taxon>
        <taxon>Gammaproteobacteria</taxon>
        <taxon>Chromatiales</taxon>
        <taxon>Ectothiorhodospiraceae</taxon>
        <taxon>Spiribacter</taxon>
    </lineage>
</organism>
<dbReference type="PANTHER" id="PTHR43056">
    <property type="entry name" value="PEPTIDASE S9 PROLYL OLIGOPEPTIDASE"/>
    <property type="match status" value="1"/>
</dbReference>
<dbReference type="Gene3D" id="3.40.50.1820">
    <property type="entry name" value="alpha/beta hydrolase"/>
    <property type="match status" value="1"/>
</dbReference>
<dbReference type="InterPro" id="IPR008979">
    <property type="entry name" value="Galactose-bd-like_sf"/>
</dbReference>
<dbReference type="SUPFAM" id="SSF49785">
    <property type="entry name" value="Galactose-binding domain-like"/>
    <property type="match status" value="1"/>
</dbReference>
<dbReference type="EMBL" id="SHLI01000001">
    <property type="protein sequence ID" value="RZU97871.1"/>
    <property type="molecule type" value="Genomic_DNA"/>
</dbReference>
<dbReference type="Proteomes" id="UP000292298">
    <property type="component" value="Unassembled WGS sequence"/>
</dbReference>
<dbReference type="RefSeq" id="WP_130502231.1">
    <property type="nucleotide sequence ID" value="NZ_SHLI01000001.1"/>
</dbReference>
<dbReference type="InterPro" id="IPR000383">
    <property type="entry name" value="Xaa-Pro-like_dom"/>
</dbReference>
<evidence type="ECO:0000256" key="1">
    <source>
        <dbReference type="ARBA" id="ARBA00022801"/>
    </source>
</evidence>
<keyword evidence="4" id="KW-1185">Reference proteome</keyword>
<dbReference type="Pfam" id="PF02129">
    <property type="entry name" value="Peptidase_S15"/>
    <property type="match status" value="1"/>
</dbReference>
<dbReference type="SUPFAM" id="SSF53474">
    <property type="entry name" value="alpha/beta-Hydrolases"/>
    <property type="match status" value="1"/>
</dbReference>
<dbReference type="AlphaFoldDB" id="A0A4Q8CY42"/>
<feature type="domain" description="Xaa-Pro dipeptidyl-peptidase C-terminal" evidence="2">
    <location>
        <begin position="289"/>
        <end position="546"/>
    </location>
</feature>
<reference evidence="3 4" key="1">
    <citation type="submission" date="2019-02" db="EMBL/GenBank/DDBJ databases">
        <title>Genomic Encyclopedia of Type Strains, Phase IV (KMG-IV): sequencing the most valuable type-strain genomes for metagenomic binning, comparative biology and taxonomic classification.</title>
        <authorList>
            <person name="Goeker M."/>
        </authorList>
    </citation>
    <scope>NUCLEOTIDE SEQUENCE [LARGE SCALE GENOMIC DNA]</scope>
    <source>
        <strain evidence="3 4">DSM 21056</strain>
    </source>
</reference>
<proteinExistence type="predicted"/>
<dbReference type="InterPro" id="IPR050585">
    <property type="entry name" value="Xaa-Pro_dipeptidyl-ppase/CocE"/>
</dbReference>
<dbReference type="Pfam" id="PF08530">
    <property type="entry name" value="PepX_C"/>
    <property type="match status" value="1"/>
</dbReference>
<name>A0A4Q8CY42_9GAMM</name>
<evidence type="ECO:0000313" key="3">
    <source>
        <dbReference type="EMBL" id="RZU97871.1"/>
    </source>
</evidence>
<dbReference type="Gene3D" id="2.60.120.260">
    <property type="entry name" value="Galactose-binding domain-like"/>
    <property type="match status" value="1"/>
</dbReference>
<evidence type="ECO:0000259" key="2">
    <source>
        <dbReference type="SMART" id="SM00939"/>
    </source>
</evidence>
<evidence type="ECO:0000313" key="4">
    <source>
        <dbReference type="Proteomes" id="UP000292298"/>
    </source>
</evidence>
<dbReference type="OrthoDB" id="9806163at2"/>
<comment type="caution">
    <text evidence="3">The sequence shown here is derived from an EMBL/GenBank/DDBJ whole genome shotgun (WGS) entry which is preliminary data.</text>
</comment>
<sequence>MKTVSTLPCEIMEEANVWIPMPDGIRLAARIWRPRDERPVPAIMEYIPYRKRFGTAARDAIAHPYIAGHGYACIRVDLRGSGESEGILTDEYLQQELDDGCAVLRWLAEQPWCTGDVGMIGISWGGFNGLQIAALQPPELKAVVAVCASDDRFADDVHHMGGCLLGDNISWASVMFAYNSLPPDPELVGDRWRDMWFERLRGSGLWIKKWLDHQRRDDYWAHASVCEDHGGIRCPVYAVSGWADGYSNAVFRLMRNLDVPRKGLIGPWSHKYPHLGVPGPAIGFLQELVRWWDHWLKGKDTGVMDGPMLRVWMQEAVPPNTYYRRRPGRWVGESEWPSPDIREHSYALAPAQLVSPEDASPEFEHSVQSPLTLGLFAGKWCSYAAGPDLAHDQREEDGGALVFESDSLESVFEIMGEPRLELEVAADRPVAMVAARLSDVAPDDKATRVTYGLLNLTHRDSSETPEPLEPGHRYHVTIKLNGIAHAFPAGHRLRLSLSTSYWPLAWPPPEPARLHVYGEGSRFVLPERPPRASDAALPDFQPPEGTPLPEIERLGAAHHNWLVHRDLSTDQSTLEVIDDAGSQYHKAIDLVTGSRTVETYSSIGDDFQSLRAEVVAERHLRRGDWDIRTVTRTVVTSTTEEFAVHATLDAYQRYRHGEIRVFSQDWNESVPRDLV</sequence>
<dbReference type="InterPro" id="IPR013736">
    <property type="entry name" value="Xaa-Pro_dipept_C"/>
</dbReference>
<dbReference type="Gene3D" id="1.10.3020.10">
    <property type="entry name" value="alpha-amino acid ester hydrolase ( Helical cap domain)"/>
    <property type="match status" value="1"/>
</dbReference>
<dbReference type="InterPro" id="IPR029058">
    <property type="entry name" value="AB_hydrolase_fold"/>
</dbReference>
<dbReference type="SMART" id="SM00939">
    <property type="entry name" value="PepX_C"/>
    <property type="match status" value="1"/>
</dbReference>
<accession>A0A4Q8CY42</accession>
<protein>
    <recommendedName>
        <fullName evidence="2">Xaa-Pro dipeptidyl-peptidase C-terminal domain-containing protein</fullName>
    </recommendedName>
</protein>
<dbReference type="NCBIfam" id="TIGR00976">
    <property type="entry name" value="CocE_NonD"/>
    <property type="match status" value="1"/>
</dbReference>
<dbReference type="PANTHER" id="PTHR43056:SF10">
    <property type="entry name" value="COCE_NOND FAMILY, PUTATIVE (AFU_ORTHOLOGUE AFUA_7G00600)-RELATED"/>
    <property type="match status" value="1"/>
</dbReference>
<dbReference type="InterPro" id="IPR005674">
    <property type="entry name" value="CocE/Ser_esterase"/>
</dbReference>
<keyword evidence="1" id="KW-0378">Hydrolase</keyword>